<name>A0A6J6I005_9ZZZZ</name>
<protein>
    <submittedName>
        <fullName evidence="3">Unannotated protein</fullName>
    </submittedName>
</protein>
<dbReference type="SUPFAM" id="SSF52794">
    <property type="entry name" value="PTS system IIB component-like"/>
    <property type="match status" value="1"/>
</dbReference>
<proteinExistence type="predicted"/>
<dbReference type="PROSITE" id="PS51099">
    <property type="entry name" value="PTS_EIIB_TYPE_2"/>
    <property type="match status" value="1"/>
</dbReference>
<keyword evidence="1" id="KW-0808">Transferase</keyword>
<dbReference type="InterPro" id="IPR003501">
    <property type="entry name" value="PTS_EIIB_2/3"/>
</dbReference>
<organism evidence="3">
    <name type="scientific">freshwater metagenome</name>
    <dbReference type="NCBI Taxonomy" id="449393"/>
    <lineage>
        <taxon>unclassified sequences</taxon>
        <taxon>metagenomes</taxon>
        <taxon>ecological metagenomes</taxon>
    </lineage>
</organism>
<accession>A0A6J6I005</accession>
<dbReference type="EMBL" id="CAEZVE010000060">
    <property type="protein sequence ID" value="CAB4619671.1"/>
    <property type="molecule type" value="Genomic_DNA"/>
</dbReference>
<dbReference type="AlphaFoldDB" id="A0A6J6I005"/>
<evidence type="ECO:0000256" key="1">
    <source>
        <dbReference type="ARBA" id="ARBA00022679"/>
    </source>
</evidence>
<dbReference type="CDD" id="cd05563">
    <property type="entry name" value="PTS_IIB_ascorbate"/>
    <property type="match status" value="1"/>
</dbReference>
<gene>
    <name evidence="3" type="ORF">UFOPK1931_00432</name>
</gene>
<feature type="domain" description="PTS EIIB type-2" evidence="2">
    <location>
        <begin position="1"/>
        <end position="90"/>
    </location>
</feature>
<dbReference type="Gene3D" id="3.40.50.2300">
    <property type="match status" value="1"/>
</dbReference>
<dbReference type="GO" id="GO:0009401">
    <property type="term" value="P:phosphoenolpyruvate-dependent sugar phosphotransferase system"/>
    <property type="evidence" value="ECO:0007669"/>
    <property type="project" value="InterPro"/>
</dbReference>
<reference evidence="3" key="1">
    <citation type="submission" date="2020-05" db="EMBL/GenBank/DDBJ databases">
        <authorList>
            <person name="Chiriac C."/>
            <person name="Salcher M."/>
            <person name="Ghai R."/>
            <person name="Kavagutti S V."/>
        </authorList>
    </citation>
    <scope>NUCLEOTIDE SEQUENCE</scope>
</reference>
<dbReference type="GO" id="GO:0008982">
    <property type="term" value="F:protein-N(PI)-phosphohistidine-sugar phosphotransferase activity"/>
    <property type="evidence" value="ECO:0007669"/>
    <property type="project" value="InterPro"/>
</dbReference>
<evidence type="ECO:0000313" key="3">
    <source>
        <dbReference type="EMBL" id="CAB4619671.1"/>
    </source>
</evidence>
<dbReference type="Pfam" id="PF02302">
    <property type="entry name" value="PTS_IIB"/>
    <property type="match status" value="1"/>
</dbReference>
<dbReference type="InterPro" id="IPR013011">
    <property type="entry name" value="PTS_EIIB_2"/>
</dbReference>
<sequence length="90" mass="9755">MKIIAVCGMGIGTSVLLKINAEKVLRMLRIEATVEAADMATARGAAFDAQIVLTTPELVESLRGLNAEIIAIDHFFDLEELRTKLSKALL</sequence>
<evidence type="ECO:0000259" key="2">
    <source>
        <dbReference type="PROSITE" id="PS51099"/>
    </source>
</evidence>
<dbReference type="InterPro" id="IPR036095">
    <property type="entry name" value="PTS_EIIB-like_sf"/>
</dbReference>